<dbReference type="SUPFAM" id="SSF81301">
    <property type="entry name" value="Nucleotidyltransferase"/>
    <property type="match status" value="1"/>
</dbReference>
<dbReference type="Proteomes" id="UP000595460">
    <property type="component" value="Chromosome"/>
</dbReference>
<dbReference type="InterPro" id="IPR043519">
    <property type="entry name" value="NT_sf"/>
</dbReference>
<keyword evidence="2" id="KW-1185">Reference proteome</keyword>
<evidence type="ECO:0000313" key="2">
    <source>
        <dbReference type="Proteomes" id="UP000595460"/>
    </source>
</evidence>
<organism evidence="1 2">
    <name type="scientific">Devosia oryziradicis</name>
    <dbReference type="NCBI Taxonomy" id="2801335"/>
    <lineage>
        <taxon>Bacteria</taxon>
        <taxon>Pseudomonadati</taxon>
        <taxon>Pseudomonadota</taxon>
        <taxon>Alphaproteobacteria</taxon>
        <taxon>Hyphomicrobiales</taxon>
        <taxon>Devosiaceae</taxon>
        <taxon>Devosia</taxon>
    </lineage>
</organism>
<dbReference type="PANTHER" id="PTHR34822:SF1">
    <property type="entry name" value="GRPB FAMILY PROTEIN"/>
    <property type="match status" value="1"/>
</dbReference>
<dbReference type="Gene3D" id="3.30.460.10">
    <property type="entry name" value="Beta Polymerase, domain 2"/>
    <property type="match status" value="1"/>
</dbReference>
<gene>
    <name evidence="1" type="ORF">JI749_00920</name>
</gene>
<sequence length="172" mass="19027">MVLVASDPAWPTAFAAARDEFLTILPDPLLIEHIGSTAVPGLSAKPVIDIIVLVDDMARAHAALPQLAGLGYQYRPDVSNPARLFLRRIGADGIRTHHLHIHTDQDDVRRHILFRDELRADAATREAYQALKQGLARRHGDDREAYAKGKDAFIDAVVRAAGGPERRPFWNS</sequence>
<dbReference type="EMBL" id="CP068047">
    <property type="protein sequence ID" value="QQR37693.1"/>
    <property type="molecule type" value="Genomic_DNA"/>
</dbReference>
<protein>
    <submittedName>
        <fullName evidence="1">GrpB family protein</fullName>
    </submittedName>
</protein>
<dbReference type="Pfam" id="PF04229">
    <property type="entry name" value="GrpB"/>
    <property type="match status" value="1"/>
</dbReference>
<evidence type="ECO:0000313" key="1">
    <source>
        <dbReference type="EMBL" id="QQR37693.1"/>
    </source>
</evidence>
<dbReference type="InterPro" id="IPR007344">
    <property type="entry name" value="GrpB/CoaE"/>
</dbReference>
<dbReference type="PANTHER" id="PTHR34822">
    <property type="entry name" value="GRPB DOMAIN PROTEIN (AFU_ORTHOLOGUE AFUA_1G01530)"/>
    <property type="match status" value="1"/>
</dbReference>
<name>A0ABX7C1Q3_9HYPH</name>
<proteinExistence type="predicted"/>
<accession>A0ABX7C1Q3</accession>
<reference evidence="1 2" key="1">
    <citation type="submission" date="2021-01" db="EMBL/GenBank/DDBJ databases">
        <title>Genome seq and assembly of Devosia sp. G19.</title>
        <authorList>
            <person name="Chhetri G."/>
        </authorList>
    </citation>
    <scope>NUCLEOTIDE SEQUENCE [LARGE SCALE GENOMIC DNA]</scope>
    <source>
        <strain evidence="1 2">G19</strain>
    </source>
</reference>